<dbReference type="AlphaFoldDB" id="X0KH54"/>
<dbReference type="HOGENOM" id="CLU_1796551_0_0_1"/>
<evidence type="ECO:0000313" key="1">
    <source>
        <dbReference type="EMBL" id="EXM12798.1"/>
    </source>
</evidence>
<name>X0KH54_FUSOX</name>
<dbReference type="EMBL" id="KK035379">
    <property type="protein sequence ID" value="EXM12798.1"/>
    <property type="molecule type" value="Genomic_DNA"/>
</dbReference>
<dbReference type="Proteomes" id="UP000030701">
    <property type="component" value="Unassembled WGS sequence"/>
</dbReference>
<proteinExistence type="predicted"/>
<reference evidence="1" key="1">
    <citation type="submission" date="2011-11" db="EMBL/GenBank/DDBJ databases">
        <title>The Genome Sequence of Fusarium oxysporum Cotton.</title>
        <authorList>
            <consortium name="The Broad Institute Genome Sequencing Platform"/>
            <person name="Ma L.-J."/>
            <person name="Gale L.R."/>
            <person name="Schwartz D.C."/>
            <person name="Zhou S."/>
            <person name="Corby-Kistler H."/>
            <person name="Young S.K."/>
            <person name="Zeng Q."/>
            <person name="Gargeya S."/>
            <person name="Fitzgerald M."/>
            <person name="Haas B."/>
            <person name="Abouelleil A."/>
            <person name="Alvarado L."/>
            <person name="Arachchi H.M."/>
            <person name="Berlin A."/>
            <person name="Brown A."/>
            <person name="Chapman S.B."/>
            <person name="Chen Z."/>
            <person name="Dunbar C."/>
            <person name="Freedman E."/>
            <person name="Gearin G."/>
            <person name="Goldberg J."/>
            <person name="Griggs A."/>
            <person name="Gujja S."/>
            <person name="Heiman D."/>
            <person name="Howarth C."/>
            <person name="Larson L."/>
            <person name="Lui A."/>
            <person name="MacDonald P.J.P."/>
            <person name="Montmayeur A."/>
            <person name="Murphy C."/>
            <person name="Neiman D."/>
            <person name="Pearson M."/>
            <person name="Priest M."/>
            <person name="Roberts A."/>
            <person name="Saif S."/>
            <person name="Shea T."/>
            <person name="Shenoy N."/>
            <person name="Sisk P."/>
            <person name="Stolte C."/>
            <person name="Sykes S."/>
            <person name="Wortman J."/>
            <person name="Nusbaum C."/>
            <person name="Birren B."/>
        </authorList>
    </citation>
    <scope>NUCLEOTIDE SEQUENCE [LARGE SCALE GENOMIC DNA]</scope>
    <source>
        <strain evidence="1">25433</strain>
    </source>
</reference>
<organism evidence="1">
    <name type="scientific">Fusarium oxysporum f. sp. vasinfectum 25433</name>
    <dbReference type="NCBI Taxonomy" id="1089449"/>
    <lineage>
        <taxon>Eukaryota</taxon>
        <taxon>Fungi</taxon>
        <taxon>Dikarya</taxon>
        <taxon>Ascomycota</taxon>
        <taxon>Pezizomycotina</taxon>
        <taxon>Sordariomycetes</taxon>
        <taxon>Hypocreomycetidae</taxon>
        <taxon>Hypocreales</taxon>
        <taxon>Nectriaceae</taxon>
        <taxon>Fusarium</taxon>
        <taxon>Fusarium oxysporum species complex</taxon>
    </lineage>
</organism>
<reference evidence="1" key="2">
    <citation type="submission" date="2014-03" db="EMBL/GenBank/DDBJ databases">
        <title>The Genome Annotation of Fusarium oxysporum Cotton.</title>
        <authorList>
            <consortium name="The Broad Institute Genomics Platform"/>
            <person name="Ma L.-J."/>
            <person name="Corby-Kistler H."/>
            <person name="Broz K."/>
            <person name="Gale L.R."/>
            <person name="Jonkers W."/>
            <person name="O'Donnell K."/>
            <person name="Ploetz R."/>
            <person name="Steinberg C."/>
            <person name="Schwartz D.C."/>
            <person name="VanEtten H."/>
            <person name="Zhou S."/>
            <person name="Young S.K."/>
            <person name="Zeng Q."/>
            <person name="Gargeya S."/>
            <person name="Fitzgerald M."/>
            <person name="Abouelleil A."/>
            <person name="Alvarado L."/>
            <person name="Chapman S.B."/>
            <person name="Gainer-Dewar J."/>
            <person name="Goldberg J."/>
            <person name="Griggs A."/>
            <person name="Gujja S."/>
            <person name="Hansen M."/>
            <person name="Howarth C."/>
            <person name="Imamovic A."/>
            <person name="Ireland A."/>
            <person name="Larimer J."/>
            <person name="McCowan C."/>
            <person name="Murphy C."/>
            <person name="Pearson M."/>
            <person name="Poon T.W."/>
            <person name="Priest M."/>
            <person name="Roberts A."/>
            <person name="Saif S."/>
            <person name="Shea T."/>
            <person name="Sykes S."/>
            <person name="Wortman J."/>
            <person name="Nusbaum C."/>
            <person name="Birren B."/>
        </authorList>
    </citation>
    <scope>NUCLEOTIDE SEQUENCE</scope>
    <source>
        <strain evidence="1">25433</strain>
    </source>
</reference>
<sequence length="144" mass="16065">MFLYGKNYSHYSTEQRIYMAISIMSLSMPALAHEPITCLCSLTKTAMRLSRQASFSTSASRVPSTPLLWRFSTYGDKKRGIASLSQVPQPAYSAFEPLTMLRLSTVSSVSGELLLRGLKQPSSRPRSESIPWHQAGQIAIYSRL</sequence>
<gene>
    <name evidence="1" type="ORF">FOTG_18719</name>
</gene>
<accession>X0KH54</accession>
<protein>
    <submittedName>
        <fullName evidence="1">Uncharacterized protein</fullName>
    </submittedName>
</protein>